<evidence type="ECO:0000313" key="8">
    <source>
        <dbReference type="WBParaSite" id="TCNE_0000964501-mRNA-1"/>
    </source>
</evidence>
<dbReference type="InterPro" id="IPR044865">
    <property type="entry name" value="MRH_dom"/>
</dbReference>
<keyword evidence="4" id="KW-1015">Disulfide bond</keyword>
<proteinExistence type="predicted"/>
<evidence type="ECO:0000256" key="4">
    <source>
        <dbReference type="ARBA" id="ARBA00023157"/>
    </source>
</evidence>
<dbReference type="InterPro" id="IPR009011">
    <property type="entry name" value="Man6P_isomerase_rcpt-bd_dom_sf"/>
</dbReference>
<organism evidence="7 8">
    <name type="scientific">Toxocara canis</name>
    <name type="common">Canine roundworm</name>
    <dbReference type="NCBI Taxonomy" id="6265"/>
    <lineage>
        <taxon>Eukaryota</taxon>
        <taxon>Metazoa</taxon>
        <taxon>Ecdysozoa</taxon>
        <taxon>Nematoda</taxon>
        <taxon>Chromadorea</taxon>
        <taxon>Rhabditida</taxon>
        <taxon>Spirurina</taxon>
        <taxon>Ascaridomorpha</taxon>
        <taxon>Ascaridoidea</taxon>
        <taxon>Toxocaridae</taxon>
        <taxon>Toxocara</taxon>
    </lineage>
</organism>
<dbReference type="Gene3D" id="2.70.130.10">
    <property type="entry name" value="Mannose-6-phosphate receptor binding domain"/>
    <property type="match status" value="1"/>
</dbReference>
<keyword evidence="7" id="KW-1185">Reference proteome</keyword>
<evidence type="ECO:0000256" key="2">
    <source>
        <dbReference type="ARBA" id="ARBA00022729"/>
    </source>
</evidence>
<dbReference type="PANTHER" id="PTHR15414">
    <property type="entry name" value="OS-9-RELATED"/>
    <property type="match status" value="1"/>
</dbReference>
<comment type="subcellular location">
    <subcellularLocation>
        <location evidence="1">Endoplasmic reticulum</location>
    </subcellularLocation>
</comment>
<dbReference type="GO" id="GO:0030968">
    <property type="term" value="P:endoplasmic reticulum unfolded protein response"/>
    <property type="evidence" value="ECO:0007669"/>
    <property type="project" value="InterPro"/>
</dbReference>
<sequence length="769" mass="88722">MGDRQGKMLEFAMIVRRGRHLVGPLLLLPTCLAVINLKELRDVIYDISLENVPAGFEDFTLGAEVTSVDDASVPDMKVHANALLMASALGQRFICWLPSVNYERSVGDYSTTDLNVDMVAEVVSAAFYIHNCIRKNLGWWTYEFCYNKHIEQLHVEGSENIGAQISLGNFVSNSPLPEFVAKADRQLYFEQRYADGTECDITHKPRSSLVRFVCDELLATSEAYIDSVDEHSSCEYVIIVKTGSLCKLDAFLPLDRPRKAVNLVCKPALDQPAAIRYVQALITQRQSNMEKAKLIEQLVAHADSIQRQRFARKRTTLNTPRSKRHAAQVEKKLKDKFENLMKLASRVNAEIEGLSYADVQVFDDIHEMEGSYASDEDEDRGNLYWFFMDAYWDRTFFPMNIAYVRAKNTYYAVMSKFFERIGVTFDYDYFTYAHFLRNIKKGEIGEKELRLLLGSTLTKAFREETIPGIADFMQPEEFNVNEHWYDIMWMRPNVLDEHLELFENEVLKQLVDNVHHGSADVISKVARQILLIQTFEAYNRAIKRYDRRKQIVEVELRANRRLSRTEVISWMDITRPEGKPLVEKEALRKTLFMEAKEIAAKARMIARGRRPNLSKKVEEYFRRPSDEYLESRLKAQRSSSFLDNGALKMQLDDFKRSIEKKIRDSGFLQEGDVKIEVFTAGLDSEGTWSSVGDEGEVGQASEIMKMLLAEQDRVDGEAEHHSRMRNAYMFGATREEKEKQNAEEVDSEDEQDQLIVSRMIPILRRAWLV</sequence>
<reference evidence="6 7" key="2">
    <citation type="submission" date="2018-11" db="EMBL/GenBank/DDBJ databases">
        <authorList>
            <consortium name="Pathogen Informatics"/>
        </authorList>
    </citation>
    <scope>NUCLEOTIDE SEQUENCE [LARGE SCALE GENOMIC DNA]</scope>
</reference>
<evidence type="ECO:0000259" key="5">
    <source>
        <dbReference type="PROSITE" id="PS51914"/>
    </source>
</evidence>
<feature type="domain" description="MRH" evidence="5">
    <location>
        <begin position="130"/>
        <end position="248"/>
    </location>
</feature>
<gene>
    <name evidence="6" type="ORF">TCNE_LOCUS9645</name>
</gene>
<keyword evidence="2" id="KW-0732">Signal</keyword>
<dbReference type="PANTHER" id="PTHR15414:SF5">
    <property type="entry name" value="PROTEIN OS-9"/>
    <property type="match status" value="1"/>
</dbReference>
<reference evidence="8" key="1">
    <citation type="submission" date="2016-06" db="UniProtKB">
        <authorList>
            <consortium name="WormBaseParasite"/>
        </authorList>
    </citation>
    <scope>IDENTIFICATION</scope>
</reference>
<dbReference type="SUPFAM" id="SSF50911">
    <property type="entry name" value="Mannose 6-phosphate receptor domain"/>
    <property type="match status" value="1"/>
</dbReference>
<keyword evidence="3" id="KW-0256">Endoplasmic reticulum</keyword>
<dbReference type="WBParaSite" id="TCNE_0000964501-mRNA-1">
    <property type="protein sequence ID" value="TCNE_0000964501-mRNA-1"/>
    <property type="gene ID" value="TCNE_0000964501"/>
</dbReference>
<name>A0A183UMC5_TOXCA</name>
<dbReference type="GO" id="GO:0030970">
    <property type="term" value="P:retrograde protein transport, ER to cytosol"/>
    <property type="evidence" value="ECO:0007669"/>
    <property type="project" value="TreeGrafter"/>
</dbReference>
<evidence type="ECO:0000256" key="3">
    <source>
        <dbReference type="ARBA" id="ARBA00022824"/>
    </source>
</evidence>
<dbReference type="AlphaFoldDB" id="A0A183UMC5"/>
<dbReference type="InterPro" id="IPR012913">
    <property type="entry name" value="OS9-like_dom"/>
</dbReference>
<dbReference type="EMBL" id="UYWY01020236">
    <property type="protein sequence ID" value="VDM40966.1"/>
    <property type="molecule type" value="Genomic_DNA"/>
</dbReference>
<evidence type="ECO:0000313" key="6">
    <source>
        <dbReference type="EMBL" id="VDM40966.1"/>
    </source>
</evidence>
<dbReference type="Pfam" id="PF07915">
    <property type="entry name" value="PRKCSH"/>
    <property type="match status" value="1"/>
</dbReference>
<protein>
    <submittedName>
        <fullName evidence="8">PRKCSH domain-containing protein</fullName>
    </submittedName>
</protein>
<dbReference type="PROSITE" id="PS51914">
    <property type="entry name" value="MRH"/>
    <property type="match status" value="1"/>
</dbReference>
<evidence type="ECO:0000313" key="7">
    <source>
        <dbReference type="Proteomes" id="UP000050794"/>
    </source>
</evidence>
<accession>A0A183UMC5</accession>
<dbReference type="GO" id="GO:0005788">
    <property type="term" value="C:endoplasmic reticulum lumen"/>
    <property type="evidence" value="ECO:0007669"/>
    <property type="project" value="TreeGrafter"/>
</dbReference>
<dbReference type="InterPro" id="IPR045149">
    <property type="entry name" value="OS-9-like"/>
</dbReference>
<evidence type="ECO:0000256" key="1">
    <source>
        <dbReference type="ARBA" id="ARBA00004240"/>
    </source>
</evidence>
<dbReference type="Proteomes" id="UP000050794">
    <property type="component" value="Unassembled WGS sequence"/>
</dbReference>